<feature type="domain" description="DinB-like" evidence="1">
    <location>
        <begin position="31"/>
        <end position="164"/>
    </location>
</feature>
<protein>
    <submittedName>
        <fullName evidence="2">DinB family protein</fullName>
    </submittedName>
</protein>
<keyword evidence="3" id="KW-1185">Reference proteome</keyword>
<dbReference type="Pfam" id="PF12867">
    <property type="entry name" value="DinB_2"/>
    <property type="match status" value="1"/>
</dbReference>
<sequence length="171" mass="19484">MSNRPTQEEYNPHFDTYVRLVEDVNIQEFLAQALQSTTELLSGVTEEQGNYRYAPGKWSLKEVLGHITDNERIMGYRLLRIARGDRTPLSGYDQDELMSGASFDACSFADLLEDYAAVRRSTLTLLKGLSDEAWTRSGIVNDNPSTVRAWAYIIAGHEIHHLNIVRDKYLK</sequence>
<name>A0A494YBI8_9BACL</name>
<dbReference type="InterPro" id="IPR024775">
    <property type="entry name" value="DinB-like"/>
</dbReference>
<proteinExistence type="predicted"/>
<organism evidence="2 3">
    <name type="scientific">Cohnella endophytica</name>
    <dbReference type="NCBI Taxonomy" id="2419778"/>
    <lineage>
        <taxon>Bacteria</taxon>
        <taxon>Bacillati</taxon>
        <taxon>Bacillota</taxon>
        <taxon>Bacilli</taxon>
        <taxon>Bacillales</taxon>
        <taxon>Paenibacillaceae</taxon>
        <taxon>Cohnella</taxon>
    </lineage>
</organism>
<accession>A0A494YBI8</accession>
<dbReference type="InterPro" id="IPR034660">
    <property type="entry name" value="DinB/YfiT-like"/>
</dbReference>
<dbReference type="Gene3D" id="1.20.120.450">
    <property type="entry name" value="dinb family like domain"/>
    <property type="match status" value="1"/>
</dbReference>
<dbReference type="OrthoDB" id="9793216at2"/>
<dbReference type="EMBL" id="RBZM01000001">
    <property type="protein sequence ID" value="RKP58016.1"/>
    <property type="molecule type" value="Genomic_DNA"/>
</dbReference>
<dbReference type="Proteomes" id="UP000282076">
    <property type="component" value="Unassembled WGS sequence"/>
</dbReference>
<dbReference type="SUPFAM" id="SSF109854">
    <property type="entry name" value="DinB/YfiT-like putative metalloenzymes"/>
    <property type="match status" value="1"/>
</dbReference>
<gene>
    <name evidence="2" type="ORF">D7Z26_00445</name>
</gene>
<dbReference type="RefSeq" id="WP_120973719.1">
    <property type="nucleotide sequence ID" value="NZ_RBZM01000001.1"/>
</dbReference>
<comment type="caution">
    <text evidence="2">The sequence shown here is derived from an EMBL/GenBank/DDBJ whole genome shotgun (WGS) entry which is preliminary data.</text>
</comment>
<reference evidence="2 3" key="1">
    <citation type="submission" date="2018-10" db="EMBL/GenBank/DDBJ databases">
        <title>Cohnella sp. M2MS4P-1, whole genome shotgun sequence.</title>
        <authorList>
            <person name="Tuo L."/>
        </authorList>
    </citation>
    <scope>NUCLEOTIDE SEQUENCE [LARGE SCALE GENOMIC DNA]</scope>
    <source>
        <strain evidence="2 3">M2MS4P-1</strain>
    </source>
</reference>
<evidence type="ECO:0000313" key="2">
    <source>
        <dbReference type="EMBL" id="RKP58016.1"/>
    </source>
</evidence>
<evidence type="ECO:0000313" key="3">
    <source>
        <dbReference type="Proteomes" id="UP000282076"/>
    </source>
</evidence>
<dbReference type="AlphaFoldDB" id="A0A494YBI8"/>
<evidence type="ECO:0000259" key="1">
    <source>
        <dbReference type="Pfam" id="PF12867"/>
    </source>
</evidence>